<name>A0AAE3M5S8_9BACT</name>
<evidence type="ECO:0000313" key="2">
    <source>
        <dbReference type="Proteomes" id="UP001209229"/>
    </source>
</evidence>
<organism evidence="1 2">
    <name type="scientific">Plebeiibacterium sediminum</name>
    <dbReference type="NCBI Taxonomy" id="2992112"/>
    <lineage>
        <taxon>Bacteria</taxon>
        <taxon>Pseudomonadati</taxon>
        <taxon>Bacteroidota</taxon>
        <taxon>Bacteroidia</taxon>
        <taxon>Marinilabiliales</taxon>
        <taxon>Marinilabiliaceae</taxon>
        <taxon>Plebeiibacterium</taxon>
    </lineage>
</organism>
<comment type="caution">
    <text evidence="1">The sequence shown here is derived from an EMBL/GenBank/DDBJ whole genome shotgun (WGS) entry which is preliminary data.</text>
</comment>
<dbReference type="InterPro" id="IPR011006">
    <property type="entry name" value="CheY-like_superfamily"/>
</dbReference>
<gene>
    <name evidence="1" type="ORF">OM075_14355</name>
</gene>
<reference evidence="1" key="1">
    <citation type="submission" date="2022-10" db="EMBL/GenBank/DDBJ databases">
        <authorList>
            <person name="Yu W.X."/>
        </authorList>
    </citation>
    <scope>NUCLEOTIDE SEQUENCE</scope>
    <source>
        <strain evidence="1">AAT</strain>
    </source>
</reference>
<protein>
    <submittedName>
        <fullName evidence="1">Uncharacterized protein</fullName>
    </submittedName>
</protein>
<accession>A0AAE3M5S8</accession>
<sequence length="142" mass="16695">MKILFIEDNPQKLKQVCDFLMQKYSDVNLTIRKSYNSGLRELIKNNSYSLILLDMSLPNYDIEPGESGGDFEKYAGKFLLNEMYRRDITTSVLIITMYLNYVDEEFSSELKDNFPNYLGVVYYNVKEPDGWKNELKSRIDNI</sequence>
<dbReference type="SUPFAM" id="SSF52172">
    <property type="entry name" value="CheY-like"/>
    <property type="match status" value="1"/>
</dbReference>
<proteinExistence type="predicted"/>
<dbReference type="AlphaFoldDB" id="A0AAE3M5S8"/>
<dbReference type="RefSeq" id="WP_301191219.1">
    <property type="nucleotide sequence ID" value="NZ_JAPDPJ010000034.1"/>
</dbReference>
<keyword evidence="2" id="KW-1185">Reference proteome</keyword>
<evidence type="ECO:0000313" key="1">
    <source>
        <dbReference type="EMBL" id="MCW3787654.1"/>
    </source>
</evidence>
<dbReference type="EMBL" id="JAPDPJ010000034">
    <property type="protein sequence ID" value="MCW3787654.1"/>
    <property type="molecule type" value="Genomic_DNA"/>
</dbReference>
<dbReference type="Proteomes" id="UP001209229">
    <property type="component" value="Unassembled WGS sequence"/>
</dbReference>
<dbReference type="Gene3D" id="3.40.50.2300">
    <property type="match status" value="1"/>
</dbReference>